<evidence type="ECO:0000313" key="5">
    <source>
        <dbReference type="Proteomes" id="UP000252795"/>
    </source>
</evidence>
<evidence type="ECO:0000256" key="2">
    <source>
        <dbReference type="ARBA" id="ARBA00022737"/>
    </source>
</evidence>
<keyword evidence="6" id="KW-1185">Reference proteome</keyword>
<name>A0A368UPL3_MARNT</name>
<dbReference type="EMBL" id="QPJB01000014">
    <property type="protein sequence ID" value="RCW30739.1"/>
    <property type="molecule type" value="Genomic_DNA"/>
</dbReference>
<keyword evidence="1 4" id="KW-0808">Transferase</keyword>
<proteinExistence type="predicted"/>
<evidence type="ECO:0000313" key="4">
    <source>
        <dbReference type="EMBL" id="RCW30739.1"/>
    </source>
</evidence>
<reference evidence="4 5" key="1">
    <citation type="submission" date="2018-07" db="EMBL/GenBank/DDBJ databases">
        <title>Freshwater and sediment microbial communities from various areas in North America, analyzing microbe dynamics in response to fracking.</title>
        <authorList>
            <person name="Lamendella R."/>
        </authorList>
    </citation>
    <scope>NUCLEOTIDE SEQUENCE [LARGE SCALE GENOMIC DNA]</scope>
    <source>
        <strain evidence="4 5">114E</strain>
        <strain evidence="3 6">114E_o</strain>
    </source>
</reference>
<dbReference type="PROSITE" id="PS00101">
    <property type="entry name" value="HEXAPEP_TRANSFERASES"/>
    <property type="match status" value="1"/>
</dbReference>
<dbReference type="EMBL" id="QNSA01000014">
    <property type="protein sequence ID" value="RBP69260.1"/>
    <property type="molecule type" value="Genomic_DNA"/>
</dbReference>
<dbReference type="AlphaFoldDB" id="A0A368UPL3"/>
<dbReference type="Gene3D" id="2.160.10.10">
    <property type="entry name" value="Hexapeptide repeat proteins"/>
    <property type="match status" value="1"/>
</dbReference>
<dbReference type="InterPro" id="IPR018357">
    <property type="entry name" value="Hexapep_transf_CS"/>
</dbReference>
<comment type="caution">
    <text evidence="4">The sequence shown here is derived from an EMBL/GenBank/DDBJ whole genome shotgun (WGS) entry which is preliminary data.</text>
</comment>
<dbReference type="InterPro" id="IPR011004">
    <property type="entry name" value="Trimer_LpxA-like_sf"/>
</dbReference>
<evidence type="ECO:0000313" key="3">
    <source>
        <dbReference type="EMBL" id="RBP69260.1"/>
    </source>
</evidence>
<organism evidence="4 5">
    <name type="scientific">Marinobacter nauticus</name>
    <name type="common">Marinobacter hydrocarbonoclasticus</name>
    <name type="synonym">Marinobacter aquaeolei</name>
    <dbReference type="NCBI Taxonomy" id="2743"/>
    <lineage>
        <taxon>Bacteria</taxon>
        <taxon>Pseudomonadati</taxon>
        <taxon>Pseudomonadota</taxon>
        <taxon>Gammaproteobacteria</taxon>
        <taxon>Pseudomonadales</taxon>
        <taxon>Marinobacteraceae</taxon>
        <taxon>Marinobacter</taxon>
    </lineage>
</organism>
<sequence>MMKKILTACICFMPFSSIKPFLLNLLGHKVSKNAKIGLSIIVAQKLVLGNSASIGHLNFISISKICLKSNARIRNVNYLKGNFDLLMKSFSIIINFNLITRGSVDWAPPCSKLVLGKNSQITSFSSIDLAASVILGNDVVLAGKGIQVWTHGFVHDYNRNRYLVTGKVILGNNIYIGARTCINPGVRIADDVTVGVNATISKNLNRPGLYVSHALRHLEFNPHQRLESFQRVINNESTYYQK</sequence>
<dbReference type="Proteomes" id="UP000253065">
    <property type="component" value="Unassembled WGS sequence"/>
</dbReference>
<dbReference type="Proteomes" id="UP000252795">
    <property type="component" value="Unassembled WGS sequence"/>
</dbReference>
<evidence type="ECO:0000256" key="1">
    <source>
        <dbReference type="ARBA" id="ARBA00022679"/>
    </source>
</evidence>
<accession>A0A368UPL3</accession>
<dbReference type="SUPFAM" id="SSF51161">
    <property type="entry name" value="Trimeric LpxA-like enzymes"/>
    <property type="match status" value="1"/>
</dbReference>
<dbReference type="GO" id="GO:0016740">
    <property type="term" value="F:transferase activity"/>
    <property type="evidence" value="ECO:0007669"/>
    <property type="project" value="UniProtKB-KW"/>
</dbReference>
<keyword evidence="2" id="KW-0677">Repeat</keyword>
<dbReference type="RefSeq" id="WP_147232557.1">
    <property type="nucleotide sequence ID" value="NZ_QNSA01000014.1"/>
</dbReference>
<protein>
    <submittedName>
        <fullName evidence="4">Acetyltransferase-like isoleucine patch superfamily enzyme</fullName>
    </submittedName>
</protein>
<gene>
    <name evidence="4" type="ORF">DET51_11425</name>
    <name evidence="3" type="ORF">DET64_11425</name>
</gene>
<evidence type="ECO:0000313" key="6">
    <source>
        <dbReference type="Proteomes" id="UP000253065"/>
    </source>
</evidence>